<comment type="caution">
    <text evidence="2">The sequence shown here is derived from an EMBL/GenBank/DDBJ whole genome shotgun (WGS) entry which is preliminary data.</text>
</comment>
<dbReference type="RefSeq" id="WP_017710745.1">
    <property type="nucleotide sequence ID" value="NZ_KB235933.1"/>
</dbReference>
<dbReference type="AlphaFoldDB" id="A0A0M2PWT9"/>
<reference evidence="2" key="1">
    <citation type="submission" date="2012-04" db="EMBL/GenBank/DDBJ databases">
        <authorList>
            <person name="Borisov I.G."/>
            <person name="Ivanikova N.V."/>
            <person name="Pinevich A.V."/>
        </authorList>
    </citation>
    <scope>NUCLEOTIDE SEQUENCE</scope>
    <source>
        <strain evidence="2">CALU 1027</strain>
    </source>
</reference>
<accession>A0A0M2PWT9</accession>
<dbReference type="Proteomes" id="UP000034681">
    <property type="component" value="Unassembled WGS sequence"/>
</dbReference>
<evidence type="ECO:0000259" key="1">
    <source>
        <dbReference type="Pfam" id="PF13448"/>
    </source>
</evidence>
<dbReference type="Pfam" id="PF13448">
    <property type="entry name" value="DUF4114"/>
    <property type="match status" value="1"/>
</dbReference>
<dbReference type="EMBL" id="AJTX02000004">
    <property type="protein sequence ID" value="KKI99557.1"/>
    <property type="molecule type" value="Genomic_DNA"/>
</dbReference>
<dbReference type="eggNOG" id="COG2931">
    <property type="taxonomic scope" value="Bacteria"/>
</dbReference>
<dbReference type="InterPro" id="IPR025193">
    <property type="entry name" value="DUF4114"/>
</dbReference>
<dbReference type="STRING" id="317619.GCA_000332315_00019"/>
<sequence>MVVQDGTLDELRQGVGRSVFFSQAGGMQVSEFSSTGVSLDFDDNGDGGFGNFRLNLQALQGQNSAIGLNRPRFTPASGLDLLQLDQDRLGTVTVYSEASFDNMVSFFMTNDRGDVVTAEGQVIAAAGSTDYIDALVNQGRLLGITLTADTSSASFLFKGGVTLAPFIIANGTYDNYQTSQVYTPFIGTNADGADHIRRLGDTAFGFEDQASGGDRDFDDLIINIKLAS</sequence>
<evidence type="ECO:0000313" key="3">
    <source>
        <dbReference type="Proteomes" id="UP000034681"/>
    </source>
</evidence>
<gene>
    <name evidence="2" type="ORF">PROH_06385</name>
</gene>
<name>A0A0M2PWT9_PROHO</name>
<protein>
    <recommendedName>
        <fullName evidence="1">DUF4114 domain-containing protein</fullName>
    </recommendedName>
</protein>
<keyword evidence="3" id="KW-1185">Reference proteome</keyword>
<organism evidence="2 3">
    <name type="scientific">Prochlorothrix hollandica PCC 9006 = CALU 1027</name>
    <dbReference type="NCBI Taxonomy" id="317619"/>
    <lineage>
        <taxon>Bacteria</taxon>
        <taxon>Bacillati</taxon>
        <taxon>Cyanobacteriota</taxon>
        <taxon>Cyanophyceae</taxon>
        <taxon>Prochlorotrichales</taxon>
        <taxon>Prochlorotrichaceae</taxon>
        <taxon>Prochlorothrix</taxon>
    </lineage>
</organism>
<evidence type="ECO:0000313" key="2">
    <source>
        <dbReference type="EMBL" id="KKI99557.1"/>
    </source>
</evidence>
<feature type="domain" description="DUF4114" evidence="1">
    <location>
        <begin position="157"/>
        <end position="226"/>
    </location>
</feature>
<proteinExistence type="predicted"/>